<proteinExistence type="inferred from homology"/>
<dbReference type="NCBIfam" id="TIGR00975">
    <property type="entry name" value="3a0107s03"/>
    <property type="match status" value="1"/>
</dbReference>
<reference evidence="9 10" key="1">
    <citation type="submission" date="2024-04" db="EMBL/GenBank/DDBJ databases">
        <title>Novel species of the genus Ideonella isolated from streams.</title>
        <authorList>
            <person name="Lu H."/>
        </authorList>
    </citation>
    <scope>NUCLEOTIDE SEQUENCE [LARGE SCALE GENOMIC DNA]</scope>
    <source>
        <strain evidence="9 10">DXS29W</strain>
    </source>
</reference>
<comment type="subunit">
    <text evidence="3 7">The complex is composed of two ATP-binding proteins (PstB), two transmembrane proteins (PstC and PstA) and a solute-binding protein (PstS).</text>
</comment>
<evidence type="ECO:0000256" key="5">
    <source>
        <dbReference type="ARBA" id="ARBA00022448"/>
    </source>
</evidence>
<evidence type="ECO:0000256" key="4">
    <source>
        <dbReference type="ARBA" id="ARBA00021889"/>
    </source>
</evidence>
<dbReference type="SUPFAM" id="SSF53850">
    <property type="entry name" value="Periplasmic binding protein-like II"/>
    <property type="match status" value="1"/>
</dbReference>
<dbReference type="PANTHER" id="PTHR42996:SF1">
    <property type="entry name" value="PHOSPHATE-BINDING PROTEIN PSTS"/>
    <property type="match status" value="1"/>
</dbReference>
<gene>
    <name evidence="9" type="primary">pstS</name>
    <name evidence="9" type="ORF">AACH06_28515</name>
</gene>
<accession>A0ABU9BXS0</accession>
<dbReference type="EMBL" id="JBBUTG010000035">
    <property type="protein sequence ID" value="MEK8034780.1"/>
    <property type="molecule type" value="Genomic_DNA"/>
</dbReference>
<dbReference type="InterPro" id="IPR050962">
    <property type="entry name" value="Phosphate-bind_PstS"/>
</dbReference>
<feature type="domain" description="PBP" evidence="8">
    <location>
        <begin position="22"/>
        <end position="306"/>
    </location>
</feature>
<evidence type="ECO:0000256" key="7">
    <source>
        <dbReference type="PIRNR" id="PIRNR002756"/>
    </source>
</evidence>
<evidence type="ECO:0000256" key="2">
    <source>
        <dbReference type="ARBA" id="ARBA00008725"/>
    </source>
</evidence>
<dbReference type="InterPro" id="IPR005673">
    <property type="entry name" value="ABC_phos-bd_PstS"/>
</dbReference>
<evidence type="ECO:0000256" key="6">
    <source>
        <dbReference type="ARBA" id="ARBA00022592"/>
    </source>
</evidence>
<comment type="function">
    <text evidence="1 7">Part of the ABC transporter complex PstSACB involved in phosphate import.</text>
</comment>
<organism evidence="9 10">
    <name type="scientific">Ideonella lacteola</name>
    <dbReference type="NCBI Taxonomy" id="2984193"/>
    <lineage>
        <taxon>Bacteria</taxon>
        <taxon>Pseudomonadati</taxon>
        <taxon>Pseudomonadota</taxon>
        <taxon>Betaproteobacteria</taxon>
        <taxon>Burkholderiales</taxon>
        <taxon>Sphaerotilaceae</taxon>
        <taxon>Ideonella</taxon>
    </lineage>
</organism>
<dbReference type="InterPro" id="IPR024370">
    <property type="entry name" value="PBP_domain"/>
</dbReference>
<dbReference type="CDD" id="cd13565">
    <property type="entry name" value="PBP2_PstS"/>
    <property type="match status" value="1"/>
</dbReference>
<evidence type="ECO:0000256" key="1">
    <source>
        <dbReference type="ARBA" id="ARBA00002841"/>
    </source>
</evidence>
<keyword evidence="10" id="KW-1185">Reference proteome</keyword>
<dbReference type="Pfam" id="PF12849">
    <property type="entry name" value="PBP_like_2"/>
    <property type="match status" value="1"/>
</dbReference>
<dbReference type="PIRSF" id="PIRSF002756">
    <property type="entry name" value="PstS"/>
    <property type="match status" value="1"/>
</dbReference>
<evidence type="ECO:0000313" key="9">
    <source>
        <dbReference type="EMBL" id="MEK8034780.1"/>
    </source>
</evidence>
<evidence type="ECO:0000313" key="10">
    <source>
        <dbReference type="Proteomes" id="UP001371218"/>
    </source>
</evidence>
<comment type="similarity">
    <text evidence="2 7">Belongs to the PstS family.</text>
</comment>
<protein>
    <recommendedName>
        <fullName evidence="4 7">Phosphate-binding protein PstS</fullName>
    </recommendedName>
</protein>
<dbReference type="RefSeq" id="WP_341429211.1">
    <property type="nucleotide sequence ID" value="NZ_JBBUTG010000035.1"/>
</dbReference>
<keyword evidence="5 7" id="KW-0813">Transport</keyword>
<dbReference type="PANTHER" id="PTHR42996">
    <property type="entry name" value="PHOSPHATE-BINDING PROTEIN PSTS"/>
    <property type="match status" value="1"/>
</dbReference>
<sequence>MLDIVGFRAGLVGLGLAFALMAPRAETITGAGSFASGPIYKTWAGEFAKSNGHQLAYQAIGSNAAMAKLAKREVDFGSSDVMATADELKKNDWVMVPTALTGVVPVINLPSVASNALRLDGERLVRIYLGQITHWDAPEIRALNPDVKLPALPIKLVVRSDFAGANFYVSDYFSQISPEWKQRKGVAPRIDWGAGTLPVTSTSAVSETVRNTPGAIGWIDFNNAQDDGLAMATLRNADGQFVAAGAEGFREAAVRSGWFTAGDFSASLTNRAGARSWPVTMATYIAVPRVAQKKESTELALRFITWGYLHGDSLARQARFVPLPAKVQASAFREIARVTGPQGEALGVGVVAGAMK</sequence>
<dbReference type="Proteomes" id="UP001371218">
    <property type="component" value="Unassembled WGS sequence"/>
</dbReference>
<dbReference type="Gene3D" id="3.40.190.10">
    <property type="entry name" value="Periplasmic binding protein-like II"/>
    <property type="match status" value="2"/>
</dbReference>
<name>A0ABU9BXS0_9BURK</name>
<keyword evidence="6 7" id="KW-0592">Phosphate transport</keyword>
<evidence type="ECO:0000259" key="8">
    <source>
        <dbReference type="Pfam" id="PF12849"/>
    </source>
</evidence>
<evidence type="ECO:0000256" key="3">
    <source>
        <dbReference type="ARBA" id="ARBA00011529"/>
    </source>
</evidence>
<comment type="caution">
    <text evidence="9">The sequence shown here is derived from an EMBL/GenBank/DDBJ whole genome shotgun (WGS) entry which is preliminary data.</text>
</comment>